<evidence type="ECO:0000256" key="14">
    <source>
        <dbReference type="ARBA" id="ARBA00047899"/>
    </source>
</evidence>
<evidence type="ECO:0000256" key="3">
    <source>
        <dbReference type="ARBA" id="ARBA00022527"/>
    </source>
</evidence>
<keyword evidence="7" id="KW-0677">Repeat</keyword>
<dbReference type="CDD" id="cd05117">
    <property type="entry name" value="STKc_CAMK"/>
    <property type="match status" value="1"/>
</dbReference>
<name>A0A0K9Q1Z6_ZOSMR</name>
<feature type="domain" description="EF-hand" evidence="19">
    <location>
        <begin position="566"/>
        <end position="601"/>
    </location>
</feature>
<keyword evidence="6" id="KW-0479">Metal-binding</keyword>
<dbReference type="PANTHER" id="PTHR24349">
    <property type="entry name" value="SERINE/THREONINE-PROTEIN KINASE"/>
    <property type="match status" value="1"/>
</dbReference>
<protein>
    <recommendedName>
        <fullName evidence="2">non-specific serine/threonine protein kinase</fullName>
        <ecNumber evidence="2">2.7.11.1</ecNumber>
    </recommendedName>
</protein>
<evidence type="ECO:0000256" key="13">
    <source>
        <dbReference type="ARBA" id="ARBA00024334"/>
    </source>
</evidence>
<evidence type="ECO:0000256" key="2">
    <source>
        <dbReference type="ARBA" id="ARBA00012513"/>
    </source>
</evidence>
<dbReference type="InterPro" id="IPR017441">
    <property type="entry name" value="Protein_kinase_ATP_BS"/>
</dbReference>
<dbReference type="InterPro" id="IPR011009">
    <property type="entry name" value="Kinase-like_dom_sf"/>
</dbReference>
<dbReference type="EC" id="2.7.11.1" evidence="2"/>
<dbReference type="GO" id="GO:0035556">
    <property type="term" value="P:intracellular signal transduction"/>
    <property type="evidence" value="ECO:0000318"/>
    <property type="project" value="GO_Central"/>
</dbReference>
<dbReference type="GO" id="GO:0005516">
    <property type="term" value="F:calmodulin binding"/>
    <property type="evidence" value="ECO:0000318"/>
    <property type="project" value="GO_Central"/>
</dbReference>
<evidence type="ECO:0000256" key="10">
    <source>
        <dbReference type="ARBA" id="ARBA00022837"/>
    </source>
</evidence>
<proteinExistence type="inferred from homology"/>
<dbReference type="SMART" id="SM00220">
    <property type="entry name" value="S_TKc"/>
    <property type="match status" value="1"/>
</dbReference>
<dbReference type="GO" id="GO:0016020">
    <property type="term" value="C:membrane"/>
    <property type="evidence" value="ECO:0007669"/>
    <property type="project" value="UniProtKB-SubCell"/>
</dbReference>
<evidence type="ECO:0000256" key="15">
    <source>
        <dbReference type="ARBA" id="ARBA00048679"/>
    </source>
</evidence>
<gene>
    <name evidence="20" type="ORF">ZOSMA_116G00340</name>
</gene>
<keyword evidence="5" id="KW-0519">Myristate</keyword>
<feature type="region of interest" description="Disordered" evidence="17">
    <location>
        <begin position="26"/>
        <end position="176"/>
    </location>
</feature>
<keyword evidence="9 20" id="KW-0418">Kinase</keyword>
<evidence type="ECO:0000256" key="12">
    <source>
        <dbReference type="ARBA" id="ARBA00023288"/>
    </source>
</evidence>
<dbReference type="EMBL" id="LFYR01000182">
    <property type="protein sequence ID" value="KMZ75311.1"/>
    <property type="molecule type" value="Genomic_DNA"/>
</dbReference>
<dbReference type="InterPro" id="IPR011992">
    <property type="entry name" value="EF-hand-dom_pair"/>
</dbReference>
<evidence type="ECO:0000256" key="11">
    <source>
        <dbReference type="ARBA" id="ARBA00022840"/>
    </source>
</evidence>
<dbReference type="FunFam" id="1.10.238.10:FF:000015">
    <property type="entry name" value="Calcium-dependent protein kinase 1"/>
    <property type="match status" value="1"/>
</dbReference>
<dbReference type="PROSITE" id="PS50011">
    <property type="entry name" value="PROTEIN_KINASE_DOM"/>
    <property type="match status" value="1"/>
</dbReference>
<comment type="subcellular location">
    <subcellularLocation>
        <location evidence="1">Membrane</location>
        <topology evidence="1">Lipid-anchor</topology>
    </subcellularLocation>
</comment>
<dbReference type="PROSITE" id="PS50222">
    <property type="entry name" value="EF_HAND_2"/>
    <property type="match status" value="4"/>
</dbReference>
<comment type="catalytic activity">
    <reaction evidence="15">
        <text>L-seryl-[protein] + ATP = O-phospho-L-seryl-[protein] + ADP + H(+)</text>
        <dbReference type="Rhea" id="RHEA:17989"/>
        <dbReference type="Rhea" id="RHEA-COMP:9863"/>
        <dbReference type="Rhea" id="RHEA-COMP:11604"/>
        <dbReference type="ChEBI" id="CHEBI:15378"/>
        <dbReference type="ChEBI" id="CHEBI:29999"/>
        <dbReference type="ChEBI" id="CHEBI:30616"/>
        <dbReference type="ChEBI" id="CHEBI:83421"/>
        <dbReference type="ChEBI" id="CHEBI:456216"/>
        <dbReference type="EC" id="2.7.11.1"/>
    </reaction>
</comment>
<comment type="similarity">
    <text evidence="13">Belongs to the protein kinase superfamily. Ser/Thr protein kinase family. CDPK subfamily.</text>
</comment>
<evidence type="ECO:0000256" key="16">
    <source>
        <dbReference type="PROSITE-ProRule" id="PRU10141"/>
    </source>
</evidence>
<dbReference type="InterPro" id="IPR050205">
    <property type="entry name" value="CDPK_Ser/Thr_kinases"/>
</dbReference>
<dbReference type="Proteomes" id="UP000036987">
    <property type="component" value="Unassembled WGS sequence"/>
</dbReference>
<accession>A0A0K9Q1Z6</accession>
<evidence type="ECO:0000256" key="7">
    <source>
        <dbReference type="ARBA" id="ARBA00022737"/>
    </source>
</evidence>
<comment type="catalytic activity">
    <reaction evidence="14">
        <text>L-threonyl-[protein] + ATP = O-phospho-L-threonyl-[protein] + ADP + H(+)</text>
        <dbReference type="Rhea" id="RHEA:46608"/>
        <dbReference type="Rhea" id="RHEA-COMP:11060"/>
        <dbReference type="Rhea" id="RHEA-COMP:11605"/>
        <dbReference type="ChEBI" id="CHEBI:15378"/>
        <dbReference type="ChEBI" id="CHEBI:30013"/>
        <dbReference type="ChEBI" id="CHEBI:30616"/>
        <dbReference type="ChEBI" id="CHEBI:61977"/>
        <dbReference type="ChEBI" id="CHEBI:456216"/>
        <dbReference type="EC" id="2.7.11.1"/>
    </reaction>
</comment>
<keyword evidence="12" id="KW-0449">Lipoprotein</keyword>
<dbReference type="PROSITE" id="PS00018">
    <property type="entry name" value="EF_HAND_1"/>
    <property type="match status" value="4"/>
</dbReference>
<feature type="compositionally biased region" description="Polar residues" evidence="17">
    <location>
        <begin position="34"/>
        <end position="47"/>
    </location>
</feature>
<keyword evidence="11 16" id="KW-0067">ATP-binding</keyword>
<dbReference type="FunFam" id="3.30.200.20:FF:000004">
    <property type="entry name" value="Calcium-dependent protein kinase 1"/>
    <property type="match status" value="1"/>
</dbReference>
<dbReference type="FunFam" id="1.10.510.10:FF:000249">
    <property type="entry name" value="Calcium-dependent protein kinase SK5"/>
    <property type="match status" value="1"/>
</dbReference>
<feature type="domain" description="Protein kinase" evidence="18">
    <location>
        <begin position="193"/>
        <end position="451"/>
    </location>
</feature>
<dbReference type="GO" id="GO:0004683">
    <property type="term" value="F:calcium/calmodulin-dependent protein kinase activity"/>
    <property type="evidence" value="ECO:0000318"/>
    <property type="project" value="GO_Central"/>
</dbReference>
<dbReference type="InterPro" id="IPR000719">
    <property type="entry name" value="Prot_kinase_dom"/>
</dbReference>
<dbReference type="Gene3D" id="1.10.238.10">
    <property type="entry name" value="EF-hand"/>
    <property type="match status" value="1"/>
</dbReference>
<dbReference type="SMART" id="SM00054">
    <property type="entry name" value="EFh"/>
    <property type="match status" value="4"/>
</dbReference>
<feature type="compositionally biased region" description="Basic and acidic residues" evidence="17">
    <location>
        <begin position="48"/>
        <end position="59"/>
    </location>
</feature>
<evidence type="ECO:0000313" key="21">
    <source>
        <dbReference type="Proteomes" id="UP000036987"/>
    </source>
</evidence>
<feature type="compositionally biased region" description="Pro residues" evidence="17">
    <location>
        <begin position="77"/>
        <end position="108"/>
    </location>
</feature>
<feature type="binding site" evidence="16">
    <location>
        <position position="226"/>
    </location>
    <ligand>
        <name>ATP</name>
        <dbReference type="ChEBI" id="CHEBI:30616"/>
    </ligand>
</feature>
<evidence type="ECO:0000256" key="17">
    <source>
        <dbReference type="SAM" id="MobiDB-lite"/>
    </source>
</evidence>
<evidence type="ECO:0000256" key="6">
    <source>
        <dbReference type="ARBA" id="ARBA00022723"/>
    </source>
</evidence>
<evidence type="ECO:0000256" key="5">
    <source>
        <dbReference type="ARBA" id="ARBA00022707"/>
    </source>
</evidence>
<dbReference type="InterPro" id="IPR018247">
    <property type="entry name" value="EF_Hand_1_Ca_BS"/>
</dbReference>
<keyword evidence="21" id="KW-1185">Reference proteome</keyword>
<dbReference type="Gene3D" id="3.30.200.20">
    <property type="entry name" value="Phosphorylase Kinase, domain 1"/>
    <property type="match status" value="1"/>
</dbReference>
<dbReference type="OMA" id="VCIGPRR"/>
<keyword evidence="4" id="KW-0808">Transferase</keyword>
<dbReference type="GO" id="GO:0009931">
    <property type="term" value="F:calcium-dependent protein serine/threonine kinase activity"/>
    <property type="evidence" value="ECO:0000318"/>
    <property type="project" value="GO_Central"/>
</dbReference>
<dbReference type="PROSITE" id="PS00108">
    <property type="entry name" value="PROTEIN_KINASE_ST"/>
    <property type="match status" value="1"/>
</dbReference>
<dbReference type="STRING" id="29655.A0A0K9Q1Z6"/>
<comment type="caution">
    <text evidence="20">The sequence shown here is derived from an EMBL/GenBank/DDBJ whole genome shotgun (WGS) entry which is preliminary data.</text>
</comment>
<reference evidence="21" key="1">
    <citation type="journal article" date="2016" name="Nature">
        <title>The genome of the seagrass Zostera marina reveals angiosperm adaptation to the sea.</title>
        <authorList>
            <person name="Olsen J.L."/>
            <person name="Rouze P."/>
            <person name="Verhelst B."/>
            <person name="Lin Y.-C."/>
            <person name="Bayer T."/>
            <person name="Collen J."/>
            <person name="Dattolo E."/>
            <person name="De Paoli E."/>
            <person name="Dittami S."/>
            <person name="Maumus F."/>
            <person name="Michel G."/>
            <person name="Kersting A."/>
            <person name="Lauritano C."/>
            <person name="Lohaus R."/>
            <person name="Toepel M."/>
            <person name="Tonon T."/>
            <person name="Vanneste K."/>
            <person name="Amirebrahimi M."/>
            <person name="Brakel J."/>
            <person name="Bostroem C."/>
            <person name="Chovatia M."/>
            <person name="Grimwood J."/>
            <person name="Jenkins J.W."/>
            <person name="Jueterbock A."/>
            <person name="Mraz A."/>
            <person name="Stam W.T."/>
            <person name="Tice H."/>
            <person name="Bornberg-Bauer E."/>
            <person name="Green P.J."/>
            <person name="Pearson G.A."/>
            <person name="Procaccini G."/>
            <person name="Duarte C.M."/>
            <person name="Schmutz J."/>
            <person name="Reusch T.B.H."/>
            <person name="Van de Peer Y."/>
        </authorList>
    </citation>
    <scope>NUCLEOTIDE SEQUENCE [LARGE SCALE GENOMIC DNA]</scope>
    <source>
        <strain evidence="21">cv. Finnish</strain>
    </source>
</reference>
<evidence type="ECO:0000259" key="18">
    <source>
        <dbReference type="PROSITE" id="PS50011"/>
    </source>
</evidence>
<dbReference type="SUPFAM" id="SSF56112">
    <property type="entry name" value="Protein kinase-like (PK-like)"/>
    <property type="match status" value="1"/>
</dbReference>
<evidence type="ECO:0000256" key="8">
    <source>
        <dbReference type="ARBA" id="ARBA00022741"/>
    </source>
</evidence>
<dbReference type="GO" id="GO:0005634">
    <property type="term" value="C:nucleus"/>
    <property type="evidence" value="ECO:0000318"/>
    <property type="project" value="GO_Central"/>
</dbReference>
<organism evidence="20 21">
    <name type="scientific">Zostera marina</name>
    <name type="common">Eelgrass</name>
    <dbReference type="NCBI Taxonomy" id="29655"/>
    <lineage>
        <taxon>Eukaryota</taxon>
        <taxon>Viridiplantae</taxon>
        <taxon>Streptophyta</taxon>
        <taxon>Embryophyta</taxon>
        <taxon>Tracheophyta</taxon>
        <taxon>Spermatophyta</taxon>
        <taxon>Magnoliopsida</taxon>
        <taxon>Liliopsida</taxon>
        <taxon>Zosteraceae</taxon>
        <taxon>Zostera</taxon>
    </lineage>
</organism>
<feature type="compositionally biased region" description="Basic and acidic residues" evidence="17">
    <location>
        <begin position="111"/>
        <end position="127"/>
    </location>
</feature>
<dbReference type="GO" id="GO:0005509">
    <property type="term" value="F:calcium ion binding"/>
    <property type="evidence" value="ECO:0007669"/>
    <property type="project" value="InterPro"/>
</dbReference>
<dbReference type="SUPFAM" id="SSF47473">
    <property type="entry name" value="EF-hand"/>
    <property type="match status" value="1"/>
</dbReference>
<evidence type="ECO:0000256" key="1">
    <source>
        <dbReference type="ARBA" id="ARBA00004635"/>
    </source>
</evidence>
<dbReference type="GO" id="GO:0005737">
    <property type="term" value="C:cytoplasm"/>
    <property type="evidence" value="ECO:0000318"/>
    <property type="project" value="GO_Central"/>
</dbReference>
<keyword evidence="10" id="KW-0106">Calcium</keyword>
<dbReference type="OrthoDB" id="40902at2759"/>
<dbReference type="Pfam" id="PF13499">
    <property type="entry name" value="EF-hand_7"/>
    <property type="match status" value="2"/>
</dbReference>
<feature type="domain" description="EF-hand" evidence="19">
    <location>
        <begin position="494"/>
        <end position="529"/>
    </location>
</feature>
<dbReference type="Gene3D" id="1.10.510.10">
    <property type="entry name" value="Transferase(Phosphotransferase) domain 1"/>
    <property type="match status" value="1"/>
</dbReference>
<dbReference type="Pfam" id="PF00069">
    <property type="entry name" value="Pkinase"/>
    <property type="match status" value="1"/>
</dbReference>
<dbReference type="PROSITE" id="PS00107">
    <property type="entry name" value="PROTEIN_KINASE_ATP"/>
    <property type="match status" value="1"/>
</dbReference>
<dbReference type="GO" id="GO:0005524">
    <property type="term" value="F:ATP binding"/>
    <property type="evidence" value="ECO:0007669"/>
    <property type="project" value="UniProtKB-UniRule"/>
</dbReference>
<dbReference type="CDD" id="cd00051">
    <property type="entry name" value="EFh"/>
    <property type="match status" value="2"/>
</dbReference>
<dbReference type="InterPro" id="IPR008271">
    <property type="entry name" value="Ser/Thr_kinase_AS"/>
</dbReference>
<feature type="domain" description="EF-hand" evidence="19">
    <location>
        <begin position="604"/>
        <end position="635"/>
    </location>
</feature>
<evidence type="ECO:0000256" key="9">
    <source>
        <dbReference type="ARBA" id="ARBA00022777"/>
    </source>
</evidence>
<keyword evidence="3" id="KW-0723">Serine/threonine-protein kinase</keyword>
<sequence length="658" mass="73364">MGNICVGPSISKNGFFQSLSATLWRSRSPDKNSNDNTIANTSSSHNGSAKDESTSKTREAQPFTTPPQPMKIEVPDNVPPQPMSIPPPSKPEPQPTPVPEPQPTPVQKPKPTSEHEPQPKPKSDQKPELIPGQKPEPIIVPKQDDDHKQQKEQQKQHPDETTPNKTHHSRISSVGLQVESVLNRNTGNLKEIYSLGRKLGQGQFGTTYLCVEKATGKEFACKSIAKRKLATEEDVEDVRREIQIMHHLAGHSNVISIIGAYEDAVAVHVVMELCAGGELFDRIIQRGHYTERKAADLSRVIVAVVETCHSLGVMHRDLKPENFLFVNQNEDASLKTIDFGLSMFFKPGEIFSDVVGSPYYVAPEVLRKRYSQEADVWSAGVIIYILLCGVPPFWAESEQGIFEQVLHGTLDFHSDPWPSISDGAKDLLRKMLVRDPKKRISAHEVLCHSWIQADGEAPDKPLDSAVLTRLKHFSAMNKLKKMALRVIAQSLSEEEIAGLKEMFKMIDTDNSGQITYEELKVGLERVGAKLNESEIYSLMQAADVDNSGTIDYPEFIAATMHLNKIEREDHLFRAFSYFDKDGSGYITQDELQKACEEFGLEDVKLDEIIQEVDQDNDGRIDYNEFVAMMQQGSQVVVGGKKGLQNSLSTGFRDALKLG</sequence>
<evidence type="ECO:0000259" key="19">
    <source>
        <dbReference type="PROSITE" id="PS50222"/>
    </source>
</evidence>
<dbReference type="InterPro" id="IPR002048">
    <property type="entry name" value="EF_hand_dom"/>
</dbReference>
<evidence type="ECO:0000256" key="4">
    <source>
        <dbReference type="ARBA" id="ARBA00022679"/>
    </source>
</evidence>
<dbReference type="AlphaFoldDB" id="A0A0K9Q1Z6"/>
<evidence type="ECO:0000313" key="20">
    <source>
        <dbReference type="EMBL" id="KMZ75311.1"/>
    </source>
</evidence>
<keyword evidence="8 16" id="KW-0547">Nucleotide-binding</keyword>
<feature type="domain" description="EF-hand" evidence="19">
    <location>
        <begin position="530"/>
        <end position="565"/>
    </location>
</feature>
<feature type="compositionally biased region" description="Basic and acidic residues" evidence="17">
    <location>
        <begin position="142"/>
        <end position="162"/>
    </location>
</feature>